<reference evidence="1 2" key="1">
    <citation type="submission" date="2021-03" db="EMBL/GenBank/DDBJ databases">
        <title>The first data on the complete genome of the tetrodotoxin-producing bacterium.</title>
        <authorList>
            <person name="Melnikova D.I."/>
            <person name="Nijland R."/>
            <person name="Magarlamov T.Y."/>
        </authorList>
    </citation>
    <scope>NUCLEOTIDE SEQUENCE [LARGE SCALE GENOMIC DNA]</scope>
    <source>
        <strain evidence="1 2">1839</strain>
    </source>
</reference>
<accession>A0ABX8F9I2</accession>
<keyword evidence="2" id="KW-1185">Reference proteome</keyword>
<dbReference type="Pfam" id="PF14179">
    <property type="entry name" value="YppG"/>
    <property type="match status" value="1"/>
</dbReference>
<organism evidence="1 2">
    <name type="scientific">Cytobacillus gottheilii</name>
    <dbReference type="NCBI Taxonomy" id="859144"/>
    <lineage>
        <taxon>Bacteria</taxon>
        <taxon>Bacillati</taxon>
        <taxon>Bacillota</taxon>
        <taxon>Bacilli</taxon>
        <taxon>Bacillales</taxon>
        <taxon>Bacillaceae</taxon>
        <taxon>Cytobacillus</taxon>
    </lineage>
</organism>
<gene>
    <name evidence="1" type="ORF">J1899_13950</name>
</gene>
<dbReference type="InterPro" id="IPR025555">
    <property type="entry name" value="YppG"/>
</dbReference>
<protein>
    <submittedName>
        <fullName evidence="1">YppG family protein</fullName>
    </submittedName>
</protein>
<sequence length="188" mass="21434">MFGRKRQIVQYPHNRTRLNYVNPYASSAFDMSQSRQSNHQSYPQQAYYGGMNPYLTSFQPPPSFQYNGYDMQSNGGMGFPPGGQGYYQNHQGFMNQNANVFQNPLDLPQENSYQNQNYNMQQNPYQNPYPKQSFIQKKPSGVQSIMNSFKGQDGSLDFNKMMDTAGQMMNAVNQVSTMVKGVGGMFKV</sequence>
<evidence type="ECO:0000313" key="1">
    <source>
        <dbReference type="EMBL" id="QVY60131.1"/>
    </source>
</evidence>
<dbReference type="EMBL" id="CP071709">
    <property type="protein sequence ID" value="QVY60131.1"/>
    <property type="molecule type" value="Genomic_DNA"/>
</dbReference>
<evidence type="ECO:0000313" key="2">
    <source>
        <dbReference type="Proteomes" id="UP000679247"/>
    </source>
</evidence>
<dbReference type="RefSeq" id="WP_066444302.1">
    <property type="nucleotide sequence ID" value="NZ_CANKUS010000015.1"/>
</dbReference>
<proteinExistence type="predicted"/>
<dbReference type="Proteomes" id="UP000679247">
    <property type="component" value="Chromosome"/>
</dbReference>
<name>A0ABX8F9I2_9BACI</name>